<dbReference type="Proteomes" id="UP000524387">
    <property type="component" value="Unassembled WGS sequence"/>
</dbReference>
<protein>
    <submittedName>
        <fullName evidence="1">DUF1642 domain-containing protein</fullName>
    </submittedName>
</protein>
<dbReference type="Pfam" id="PF07852">
    <property type="entry name" value="DUF1642"/>
    <property type="match status" value="1"/>
</dbReference>
<evidence type="ECO:0000313" key="1">
    <source>
        <dbReference type="EMBL" id="EAG9354570.1"/>
    </source>
</evidence>
<proteinExistence type="predicted"/>
<reference evidence="1 2" key="1">
    <citation type="submission" date="2019-04" db="EMBL/GenBank/DDBJ databases">
        <authorList>
            <consortium name="GenomeTrakr network: Whole genome sequencing for foodborne pathogen traceback"/>
        </authorList>
    </citation>
    <scope>NUCLEOTIDE SEQUENCE [LARGE SCALE GENOMIC DNA]</scope>
    <source>
        <strain evidence="1 2">CFSAN072502</strain>
    </source>
</reference>
<evidence type="ECO:0000313" key="2">
    <source>
        <dbReference type="Proteomes" id="UP000524387"/>
    </source>
</evidence>
<dbReference type="AlphaFoldDB" id="A0A823IZ11"/>
<sequence>MRFKQGDRVELILRSKKRVGTVEEVYNDTQKCKVQIDGFPVTVTKLQKYLVKAEEPELVVVPQFVADWIELKKANGNDLYIAMDTSWQSMNDKVSSWLDGEEHRYDKFARAWLDGYEVEKEPLYYVKFVEHAAGYLNVHYDNHKVVGSNGETSEYKTKFTESEIKAMDNGEAYWLLREPVEEVEGEDNE</sequence>
<dbReference type="InterPro" id="IPR012865">
    <property type="entry name" value="DUF1642"/>
</dbReference>
<dbReference type="EMBL" id="AABEKN010000005">
    <property type="protein sequence ID" value="EAG9354570.1"/>
    <property type="molecule type" value="Genomic_DNA"/>
</dbReference>
<organism evidence="1 2">
    <name type="scientific">Listeria monocytogenes</name>
    <dbReference type="NCBI Taxonomy" id="1639"/>
    <lineage>
        <taxon>Bacteria</taxon>
        <taxon>Bacillati</taxon>
        <taxon>Bacillota</taxon>
        <taxon>Bacilli</taxon>
        <taxon>Bacillales</taxon>
        <taxon>Listeriaceae</taxon>
        <taxon>Listeria</taxon>
    </lineage>
</organism>
<accession>A0A823IZ11</accession>
<name>A0A823IZ11_LISMN</name>
<comment type="caution">
    <text evidence="1">The sequence shown here is derived from an EMBL/GenBank/DDBJ whole genome shotgun (WGS) entry which is preliminary data.</text>
</comment>
<gene>
    <name evidence="1" type="ORF">CW895_12275</name>
</gene>